<gene>
    <name evidence="1" type="ORF">DWW89_06735</name>
</gene>
<sequence>MVLRKLVEEMKETILYISKSEQDIQSFLKYLQSKLKAEQKECTLDEKHNILIVPKYYDIVGKSVHGNMLGAGYGYCKYYCFSEAYDRNKYSEAENERLKEILMHTREGAERISGLDILCMLGLA</sequence>
<dbReference type="Proteomes" id="UP000283765">
    <property type="component" value="Unassembled WGS sequence"/>
</dbReference>
<reference evidence="1 2" key="1">
    <citation type="submission" date="2018-08" db="EMBL/GenBank/DDBJ databases">
        <title>A genome reference for cultivated species of the human gut microbiota.</title>
        <authorList>
            <person name="Zou Y."/>
            <person name="Xue W."/>
            <person name="Luo G."/>
        </authorList>
    </citation>
    <scope>NUCLEOTIDE SEQUENCE [LARGE SCALE GENOMIC DNA]</scope>
    <source>
        <strain evidence="1 2">AF17-27</strain>
    </source>
</reference>
<protein>
    <submittedName>
        <fullName evidence="1">Uncharacterized protein</fullName>
    </submittedName>
</protein>
<accession>A0A412RR60</accession>
<organism evidence="1 2">
    <name type="scientific">Agathobacter rectalis</name>
    <dbReference type="NCBI Taxonomy" id="39491"/>
    <lineage>
        <taxon>Bacteria</taxon>
        <taxon>Bacillati</taxon>
        <taxon>Bacillota</taxon>
        <taxon>Clostridia</taxon>
        <taxon>Lachnospirales</taxon>
        <taxon>Lachnospiraceae</taxon>
        <taxon>Agathobacter</taxon>
    </lineage>
</organism>
<comment type="caution">
    <text evidence="1">The sequence shown here is derived from an EMBL/GenBank/DDBJ whole genome shotgun (WGS) entry which is preliminary data.</text>
</comment>
<proteinExistence type="predicted"/>
<evidence type="ECO:0000313" key="1">
    <source>
        <dbReference type="EMBL" id="RGU26134.1"/>
    </source>
</evidence>
<name>A0A412RR60_9FIRM</name>
<dbReference type="AlphaFoldDB" id="A0A412RR60"/>
<evidence type="ECO:0000313" key="2">
    <source>
        <dbReference type="Proteomes" id="UP000283765"/>
    </source>
</evidence>
<dbReference type="EMBL" id="QRXR01000008">
    <property type="protein sequence ID" value="RGU26134.1"/>
    <property type="molecule type" value="Genomic_DNA"/>
</dbReference>